<feature type="binding site" evidence="8">
    <location>
        <position position="124"/>
    </location>
    <ligand>
        <name>Zn(2+)</name>
        <dbReference type="ChEBI" id="CHEBI:29105"/>
        <note>catalytic</note>
    </ligand>
</feature>
<evidence type="ECO:0000256" key="6">
    <source>
        <dbReference type="ARBA" id="ARBA00022801"/>
    </source>
</evidence>
<evidence type="ECO:0000256" key="4">
    <source>
        <dbReference type="ARBA" id="ARBA00022723"/>
    </source>
</evidence>
<dbReference type="RefSeq" id="WP_058494698.1">
    <property type="nucleotide sequence ID" value="NZ_CAAAIU010000003.1"/>
</dbReference>
<comment type="caution">
    <text evidence="9">The sequence shown here is derived from an EMBL/GenBank/DDBJ whole genome shotgun (WGS) entry which is preliminary data.</text>
</comment>
<keyword evidence="6 8" id="KW-0378">Hydrolase</keyword>
<evidence type="ECO:0000313" key="9">
    <source>
        <dbReference type="EMBL" id="KTC92968.1"/>
    </source>
</evidence>
<evidence type="ECO:0000256" key="1">
    <source>
        <dbReference type="ARBA" id="ARBA00010875"/>
    </source>
</evidence>
<keyword evidence="4 8" id="KW-0479">Metal-binding</keyword>
<dbReference type="PANTHER" id="PTHR46986">
    <property type="entry name" value="ENDORIBONUCLEASE YBEY, CHLOROPLASTIC"/>
    <property type="match status" value="1"/>
</dbReference>
<dbReference type="InterPro" id="IPR002036">
    <property type="entry name" value="YbeY"/>
</dbReference>
<dbReference type="GO" id="GO:0006364">
    <property type="term" value="P:rRNA processing"/>
    <property type="evidence" value="ECO:0007669"/>
    <property type="project" value="UniProtKB-UniRule"/>
</dbReference>
<proteinExistence type="inferred from homology"/>
<sequence length="158" mass="17826">MSYHIDLQHACDEPIPVSDESLRTWAELALLEHMDSAELTLRLVDPTEITDLNHTYRHQNKPTNVLAFPSELPDNIELDYPLLGDVIICPLVLQQESQESGKSLQEHWAHIVIHGVLHLLGYDHIKDSDAGIMQALEVKLLSKLGFANPYQTEGDNVE</sequence>
<keyword evidence="8" id="KW-0698">rRNA processing</keyword>
<dbReference type="InterPro" id="IPR020549">
    <property type="entry name" value="YbeY_CS"/>
</dbReference>
<dbReference type="EMBL" id="LNXY01000003">
    <property type="protein sequence ID" value="KTC92968.1"/>
    <property type="molecule type" value="Genomic_DNA"/>
</dbReference>
<keyword evidence="10" id="KW-1185">Reference proteome</keyword>
<keyword evidence="7 8" id="KW-0862">Zinc</keyword>
<keyword evidence="5 8" id="KW-0255">Endonuclease</keyword>
<dbReference type="Proteomes" id="UP000054736">
    <property type="component" value="Unassembled WGS sequence"/>
</dbReference>
<feature type="binding site" evidence="8">
    <location>
        <position position="118"/>
    </location>
    <ligand>
        <name>Zn(2+)</name>
        <dbReference type="ChEBI" id="CHEBI:29105"/>
        <note>catalytic</note>
    </ligand>
</feature>
<dbReference type="SUPFAM" id="SSF55486">
    <property type="entry name" value="Metalloproteases ('zincins'), catalytic domain"/>
    <property type="match status" value="1"/>
</dbReference>
<comment type="similarity">
    <text evidence="1 8">Belongs to the endoribonuclease YbeY family.</text>
</comment>
<comment type="function">
    <text evidence="8">Single strand-specific metallo-endoribonuclease involved in late-stage 70S ribosome quality control and in maturation of the 3' terminus of the 16S rRNA.</text>
</comment>
<name>A0A0W0TBJ5_9GAMM</name>
<dbReference type="OrthoDB" id="9807740at2"/>
<accession>A0A0W0TBJ5</accession>
<evidence type="ECO:0000256" key="3">
    <source>
        <dbReference type="ARBA" id="ARBA00022722"/>
    </source>
</evidence>
<evidence type="ECO:0000313" key="10">
    <source>
        <dbReference type="Proteomes" id="UP000054736"/>
    </source>
</evidence>
<evidence type="ECO:0000256" key="7">
    <source>
        <dbReference type="ARBA" id="ARBA00022833"/>
    </source>
</evidence>
<dbReference type="PATRIC" id="fig|1212489.4.peg.350"/>
<comment type="subcellular location">
    <subcellularLocation>
        <location evidence="8">Cytoplasm</location>
    </subcellularLocation>
</comment>
<dbReference type="GO" id="GO:0005737">
    <property type="term" value="C:cytoplasm"/>
    <property type="evidence" value="ECO:0007669"/>
    <property type="project" value="UniProtKB-SubCell"/>
</dbReference>
<dbReference type="NCBIfam" id="TIGR00043">
    <property type="entry name" value="rRNA maturation RNase YbeY"/>
    <property type="match status" value="1"/>
</dbReference>
<dbReference type="EC" id="3.1.-.-" evidence="8"/>
<evidence type="ECO:0000256" key="2">
    <source>
        <dbReference type="ARBA" id="ARBA00022517"/>
    </source>
</evidence>
<feature type="binding site" evidence="8">
    <location>
        <position position="114"/>
    </location>
    <ligand>
        <name>Zn(2+)</name>
        <dbReference type="ChEBI" id="CHEBI:29105"/>
        <note>catalytic</note>
    </ligand>
</feature>
<comment type="cofactor">
    <cofactor evidence="8">
        <name>Zn(2+)</name>
        <dbReference type="ChEBI" id="CHEBI:29105"/>
    </cofactor>
    <text evidence="8">Binds 1 zinc ion.</text>
</comment>
<dbReference type="AlphaFoldDB" id="A0A0W0TBJ5"/>
<dbReference type="InterPro" id="IPR023091">
    <property type="entry name" value="MetalPrtase_cat_dom_sf_prd"/>
</dbReference>
<dbReference type="Gene3D" id="3.40.390.30">
    <property type="entry name" value="Metalloproteases ('zincins'), catalytic domain"/>
    <property type="match status" value="1"/>
</dbReference>
<evidence type="ECO:0000256" key="8">
    <source>
        <dbReference type="HAMAP-Rule" id="MF_00009"/>
    </source>
</evidence>
<dbReference type="Pfam" id="PF02130">
    <property type="entry name" value="YbeY"/>
    <property type="match status" value="1"/>
</dbReference>
<dbReference type="HAMAP" id="MF_00009">
    <property type="entry name" value="Endoribonucl_YbeY"/>
    <property type="match status" value="1"/>
</dbReference>
<dbReference type="GO" id="GO:0004222">
    <property type="term" value="F:metalloendopeptidase activity"/>
    <property type="evidence" value="ECO:0007669"/>
    <property type="project" value="InterPro"/>
</dbReference>
<evidence type="ECO:0000256" key="5">
    <source>
        <dbReference type="ARBA" id="ARBA00022759"/>
    </source>
</evidence>
<keyword evidence="2 8" id="KW-0690">Ribosome biogenesis</keyword>
<dbReference type="PANTHER" id="PTHR46986:SF1">
    <property type="entry name" value="ENDORIBONUCLEASE YBEY, CHLOROPLASTIC"/>
    <property type="match status" value="1"/>
</dbReference>
<protein>
    <recommendedName>
        <fullName evidence="8">Endoribonuclease YbeY</fullName>
        <ecNumber evidence="8">3.1.-.-</ecNumber>
    </recommendedName>
</protein>
<dbReference type="STRING" id="1212489.Ldro_0339"/>
<gene>
    <name evidence="8 9" type="primary">ybeY</name>
    <name evidence="9" type="ORF">Ldro_0339</name>
</gene>
<keyword evidence="3 8" id="KW-0540">Nuclease</keyword>
<organism evidence="9 10">
    <name type="scientific">Legionella drozanskii LLAP-1</name>
    <dbReference type="NCBI Taxonomy" id="1212489"/>
    <lineage>
        <taxon>Bacteria</taxon>
        <taxon>Pseudomonadati</taxon>
        <taxon>Pseudomonadota</taxon>
        <taxon>Gammaproteobacteria</taxon>
        <taxon>Legionellales</taxon>
        <taxon>Legionellaceae</taxon>
        <taxon>Legionella</taxon>
    </lineage>
</organism>
<dbReference type="GO" id="GO:0008270">
    <property type="term" value="F:zinc ion binding"/>
    <property type="evidence" value="ECO:0007669"/>
    <property type="project" value="UniProtKB-UniRule"/>
</dbReference>
<keyword evidence="8" id="KW-0963">Cytoplasm</keyword>
<dbReference type="PROSITE" id="PS01306">
    <property type="entry name" value="UPF0054"/>
    <property type="match status" value="1"/>
</dbReference>
<reference evidence="9 10" key="1">
    <citation type="submission" date="2015-11" db="EMBL/GenBank/DDBJ databases">
        <title>Genomic analysis of 38 Legionella species identifies large and diverse effector repertoires.</title>
        <authorList>
            <person name="Burstein D."/>
            <person name="Amaro F."/>
            <person name="Zusman T."/>
            <person name="Lifshitz Z."/>
            <person name="Cohen O."/>
            <person name="Gilbert J.A."/>
            <person name="Pupko T."/>
            <person name="Shuman H.A."/>
            <person name="Segal G."/>
        </authorList>
    </citation>
    <scope>NUCLEOTIDE SEQUENCE [LARGE SCALE GENOMIC DNA]</scope>
    <source>
        <strain evidence="9 10">ATCC 700990</strain>
    </source>
</reference>
<dbReference type="GO" id="GO:0004521">
    <property type="term" value="F:RNA endonuclease activity"/>
    <property type="evidence" value="ECO:0007669"/>
    <property type="project" value="UniProtKB-UniRule"/>
</dbReference>